<evidence type="ECO:0000259" key="1">
    <source>
        <dbReference type="Pfam" id="PF12770"/>
    </source>
</evidence>
<name>A0A7W9HIP7_9PSEU</name>
<proteinExistence type="predicted"/>
<dbReference type="InterPro" id="IPR011990">
    <property type="entry name" value="TPR-like_helical_dom_sf"/>
</dbReference>
<evidence type="ECO:0000313" key="3">
    <source>
        <dbReference type="Proteomes" id="UP000552097"/>
    </source>
</evidence>
<keyword evidence="3" id="KW-1185">Reference proteome</keyword>
<dbReference type="Proteomes" id="UP000552097">
    <property type="component" value="Unassembled WGS sequence"/>
</dbReference>
<protein>
    <submittedName>
        <fullName evidence="2">Tetratricopeptide (TPR) repeat protein</fullName>
    </submittedName>
</protein>
<feature type="domain" description="CHAT" evidence="1">
    <location>
        <begin position="916"/>
        <end position="1190"/>
    </location>
</feature>
<dbReference type="EMBL" id="JACHMO010000001">
    <property type="protein sequence ID" value="MBB5803028.1"/>
    <property type="molecule type" value="Genomic_DNA"/>
</dbReference>
<accession>A0A7W9HIP7</accession>
<sequence length="1191" mass="126067">MRDDPDRAELAARLERFVATADPAIVLADRTIELATRLLPAAHSDVRVANVVAWTHWYRALALPEDRATADLVLAIDLFGRVHEVDPSHVPAQLRGEFAAEGVPDAHSREDVGQYGRDRLAEGRHTGDLDALADAAAAFRHAAHGAPADHPELPSWLSNLSIALQLSHRATGDPDDLEESIVAARDAVALTEDGHIDHAFRINTLATAYQLRSYTTDSLDDLNTVITLSRQVVELTPAESPNRSGFLANLGVVLLGRHERTHAPADLDEALAVGQDAADAAPADQRPRLLSNVALMWLRRFEASGDAADLDRAVALGQEAVRTARDGDPQRLDILHNLALVRRTRYEHLGDVADLDAGVAVIREVERLLPDGHPHKALALDELASALLIRHDREGTAAHLDEAVAAASAAVEHSTGYRSGLPARRNSLARALLDRHRLRGDQADLERAITVARQAIADIADDDPDRAIVLGTLAAGLQRRFETGSARGDLDEAVDAWRAALAATAEGRPHRADLLGNLAGTLCLRYLTAGDPGDLVEGGDLARQAVDDTPAGHPNRPVRLSNLAVVLQQRHELLGDPADLNAAVVALQEVVRATPDGHADRGMFLSNLSVALSARDRVTGDDLDSAVAIADAAVRATPADHVHLAAFLRNLGNTLHQRHRREGGADDLDRPLDCLRAATEVPAAPVSDRAEAAARYAGLAADNGRWAEAADGYRIAVEALPLLAGRHQARADQQRVLATMTGVGCDAAAVAIRRGDPAGALRLLEQGRGVVLGRSLDLPGELGALRDTDPVLATRFEQLRDALDTPAGTQPGTGLTGDARHHLAAELDALIAEIRTRPGMADFLAPPTLSALAVVGPVIAVNVSRHRCDALILTPTGEVEVCPLPDLSRADATARANQLIDATRPGGEGSAADLREVLTWLWNVVAEPVLSHLDIRAGAGTPPRLWWLPTGPLTVLPLHAAGTYDATGRHHGVLDLAVSSTVSTLRALAATRARPADPSRATALAIAVPEADGLPPLPNAEAEAAMVAAAIPGRAMTLVGPQATREAVLAALPSASVAHFACHATSEFTDPSASCLALSDGPLSVLDLGAIRAAGARMAYLSACETASGGALVDEAIHLSSAFQLAGYRHVIGTLWPIADDLAEQVARDVYADLATHPDDVSAAVRRATIHMRQRYPRNPHTWAAHLHLGP</sequence>
<gene>
    <name evidence="2" type="ORF">F4560_002796</name>
</gene>
<dbReference type="AlphaFoldDB" id="A0A7W9HIP7"/>
<dbReference type="SUPFAM" id="SSF48452">
    <property type="entry name" value="TPR-like"/>
    <property type="match status" value="1"/>
</dbReference>
<dbReference type="InterPro" id="IPR024983">
    <property type="entry name" value="CHAT_dom"/>
</dbReference>
<reference evidence="2 3" key="1">
    <citation type="submission" date="2020-08" db="EMBL/GenBank/DDBJ databases">
        <title>Sequencing the genomes of 1000 actinobacteria strains.</title>
        <authorList>
            <person name="Klenk H.-P."/>
        </authorList>
    </citation>
    <scope>NUCLEOTIDE SEQUENCE [LARGE SCALE GENOMIC DNA]</scope>
    <source>
        <strain evidence="2 3">DSM 45486</strain>
    </source>
</reference>
<comment type="caution">
    <text evidence="2">The sequence shown here is derived from an EMBL/GenBank/DDBJ whole genome shotgun (WGS) entry which is preliminary data.</text>
</comment>
<dbReference type="Gene3D" id="1.25.40.10">
    <property type="entry name" value="Tetratricopeptide repeat domain"/>
    <property type="match status" value="3"/>
</dbReference>
<dbReference type="Pfam" id="PF12770">
    <property type="entry name" value="CHAT"/>
    <property type="match status" value="1"/>
</dbReference>
<organism evidence="2 3">
    <name type="scientific">Saccharothrix ecbatanensis</name>
    <dbReference type="NCBI Taxonomy" id="1105145"/>
    <lineage>
        <taxon>Bacteria</taxon>
        <taxon>Bacillati</taxon>
        <taxon>Actinomycetota</taxon>
        <taxon>Actinomycetes</taxon>
        <taxon>Pseudonocardiales</taxon>
        <taxon>Pseudonocardiaceae</taxon>
        <taxon>Saccharothrix</taxon>
    </lineage>
</organism>
<evidence type="ECO:0000313" key="2">
    <source>
        <dbReference type="EMBL" id="MBB5803028.1"/>
    </source>
</evidence>
<dbReference type="RefSeq" id="WP_184920129.1">
    <property type="nucleotide sequence ID" value="NZ_JACHMO010000001.1"/>
</dbReference>